<dbReference type="Proteomes" id="UP000598174">
    <property type="component" value="Unassembled WGS sequence"/>
</dbReference>
<dbReference type="RefSeq" id="WP_203815491.1">
    <property type="nucleotide sequence ID" value="NZ_BAAABP010000014.1"/>
</dbReference>
<organism evidence="1 2">
    <name type="scientific">Paractinoplanes ferrugineus</name>
    <dbReference type="NCBI Taxonomy" id="113564"/>
    <lineage>
        <taxon>Bacteria</taxon>
        <taxon>Bacillati</taxon>
        <taxon>Actinomycetota</taxon>
        <taxon>Actinomycetes</taxon>
        <taxon>Micromonosporales</taxon>
        <taxon>Micromonosporaceae</taxon>
        <taxon>Paractinoplanes</taxon>
    </lineage>
</organism>
<sequence>MEQNWRHLPPVARPIAAAAGAAVEAAQQHDSEALADAVAGLAALDAARTGLILGVAVRLLLEANHPDGIDAASIRDVLTHAVGSAGWQAEVDPHVMLLLLAGALGVSDEDDDTPPPKLDEWSRHAALLLADLLGTRPVRPLLTAALAEIEHTQLND</sequence>
<proteinExistence type="predicted"/>
<reference evidence="1" key="1">
    <citation type="submission" date="2021-01" db="EMBL/GenBank/DDBJ databases">
        <title>Whole genome shotgun sequence of Actinoplanes ferrugineus NBRC 15555.</title>
        <authorList>
            <person name="Komaki H."/>
            <person name="Tamura T."/>
        </authorList>
    </citation>
    <scope>NUCLEOTIDE SEQUENCE</scope>
    <source>
        <strain evidence="1">NBRC 15555</strain>
    </source>
</reference>
<accession>A0A919ITR0</accession>
<comment type="caution">
    <text evidence="1">The sequence shown here is derived from an EMBL/GenBank/DDBJ whole genome shotgun (WGS) entry which is preliminary data.</text>
</comment>
<keyword evidence="2" id="KW-1185">Reference proteome</keyword>
<dbReference type="AlphaFoldDB" id="A0A919ITR0"/>
<evidence type="ECO:0000313" key="1">
    <source>
        <dbReference type="EMBL" id="GIE08876.1"/>
    </source>
</evidence>
<name>A0A919ITR0_9ACTN</name>
<protein>
    <submittedName>
        <fullName evidence="1">Uncharacterized protein</fullName>
    </submittedName>
</protein>
<gene>
    <name evidence="1" type="ORF">Afe05nite_07160</name>
</gene>
<evidence type="ECO:0000313" key="2">
    <source>
        <dbReference type="Proteomes" id="UP000598174"/>
    </source>
</evidence>
<dbReference type="EMBL" id="BOMM01000003">
    <property type="protein sequence ID" value="GIE08876.1"/>
    <property type="molecule type" value="Genomic_DNA"/>
</dbReference>